<reference evidence="1" key="1">
    <citation type="journal article" date="2015" name="Nature">
        <title>Complex archaea that bridge the gap between prokaryotes and eukaryotes.</title>
        <authorList>
            <person name="Spang A."/>
            <person name="Saw J.H."/>
            <person name="Jorgensen S.L."/>
            <person name="Zaremba-Niedzwiedzka K."/>
            <person name="Martijn J."/>
            <person name="Lind A.E."/>
            <person name="van Eijk R."/>
            <person name="Schleper C."/>
            <person name="Guy L."/>
            <person name="Ettema T.J."/>
        </authorList>
    </citation>
    <scope>NUCLEOTIDE SEQUENCE</scope>
</reference>
<comment type="caution">
    <text evidence="1">The sequence shown here is derived from an EMBL/GenBank/DDBJ whole genome shotgun (WGS) entry which is preliminary data.</text>
</comment>
<dbReference type="EMBL" id="LAZR01017747">
    <property type="protein sequence ID" value="KKL99141.1"/>
    <property type="molecule type" value="Genomic_DNA"/>
</dbReference>
<evidence type="ECO:0008006" key="2">
    <source>
        <dbReference type="Google" id="ProtNLM"/>
    </source>
</evidence>
<name>A0A0F9H805_9ZZZZ</name>
<accession>A0A0F9H805</accession>
<gene>
    <name evidence="1" type="ORF">LCGC14_1817430</name>
</gene>
<evidence type="ECO:0000313" key="1">
    <source>
        <dbReference type="EMBL" id="KKL99141.1"/>
    </source>
</evidence>
<protein>
    <recommendedName>
        <fullName evidence="2">PIN domain-containing protein</fullName>
    </recommendedName>
</protein>
<sequence>MVIELARAGSSEFLITRNTKDFTIDTDLRNDDLRIVTPTEFMQIWRSSHE</sequence>
<proteinExistence type="predicted"/>
<dbReference type="AlphaFoldDB" id="A0A0F9H805"/>
<organism evidence="1">
    <name type="scientific">marine sediment metagenome</name>
    <dbReference type="NCBI Taxonomy" id="412755"/>
    <lineage>
        <taxon>unclassified sequences</taxon>
        <taxon>metagenomes</taxon>
        <taxon>ecological metagenomes</taxon>
    </lineage>
</organism>